<comment type="caution">
    <text evidence="1">The sequence shown here is derived from an EMBL/GenBank/DDBJ whole genome shotgun (WGS) entry which is preliminary data.</text>
</comment>
<sequence>FISCINNLIIMDKLTYEIERKKREELYKEVAKKFFFQGTKAFSEALRKQKLPDWNEFFEQLWTSFFTIKLVCLKCNNRKILKLEVYPDCSTLDIKEYYNDFTGLICETCGTLVPSHMWREVREITIYNPSMT</sequence>
<accession>A0A0F9JLM2</accession>
<organism evidence="1">
    <name type="scientific">marine sediment metagenome</name>
    <dbReference type="NCBI Taxonomy" id="412755"/>
    <lineage>
        <taxon>unclassified sequences</taxon>
        <taxon>metagenomes</taxon>
        <taxon>ecological metagenomes</taxon>
    </lineage>
</organism>
<dbReference type="EMBL" id="LAZR01015952">
    <property type="protein sequence ID" value="KKM06621.1"/>
    <property type="molecule type" value="Genomic_DNA"/>
</dbReference>
<feature type="non-terminal residue" evidence="1">
    <location>
        <position position="1"/>
    </location>
</feature>
<evidence type="ECO:0000313" key="1">
    <source>
        <dbReference type="EMBL" id="KKM06621.1"/>
    </source>
</evidence>
<name>A0A0F9JLM2_9ZZZZ</name>
<protein>
    <submittedName>
        <fullName evidence="1">Uncharacterized protein</fullName>
    </submittedName>
</protein>
<dbReference type="AlphaFoldDB" id="A0A0F9JLM2"/>
<proteinExistence type="predicted"/>
<gene>
    <name evidence="1" type="ORF">LCGC14_1742240</name>
</gene>
<reference evidence="1" key="1">
    <citation type="journal article" date="2015" name="Nature">
        <title>Complex archaea that bridge the gap between prokaryotes and eukaryotes.</title>
        <authorList>
            <person name="Spang A."/>
            <person name="Saw J.H."/>
            <person name="Jorgensen S.L."/>
            <person name="Zaremba-Niedzwiedzka K."/>
            <person name="Martijn J."/>
            <person name="Lind A.E."/>
            <person name="van Eijk R."/>
            <person name="Schleper C."/>
            <person name="Guy L."/>
            <person name="Ettema T.J."/>
        </authorList>
    </citation>
    <scope>NUCLEOTIDE SEQUENCE</scope>
</reference>